<dbReference type="SUPFAM" id="SSF55811">
    <property type="entry name" value="Nudix"/>
    <property type="match status" value="1"/>
</dbReference>
<dbReference type="Pfam" id="PF00293">
    <property type="entry name" value="NUDIX"/>
    <property type="match status" value="1"/>
</dbReference>
<sequence length="195" mass="21567">MNSFNSGASAGHFGVAVAGSVRQVVDQTGEWSEMAAQQPTYEEWLGSMARSTSAAAVVFYDAEFRLLLLHATYEDSWQLPGGTVEHGQDPWQAAVREVVEETGHQLDGSPGLLGVDWYRPDGLDPYAQFLFRGPCIEREGFKVTLSDEHDAWELRSVEEWEPLIGTAQAARLRLVREALITGTALYLQDGRPPRS</sequence>
<gene>
    <name evidence="3" type="ORF">GCM10017667_42320</name>
</gene>
<keyword evidence="4" id="KW-1185">Reference proteome</keyword>
<feature type="domain" description="Nudix hydrolase" evidence="2">
    <location>
        <begin position="49"/>
        <end position="177"/>
    </location>
</feature>
<reference evidence="3" key="1">
    <citation type="journal article" date="2014" name="Int. J. Syst. Evol. Microbiol.">
        <title>Complete genome sequence of Corynebacterium casei LMG S-19264T (=DSM 44701T), isolated from a smear-ripened cheese.</title>
        <authorList>
            <consortium name="US DOE Joint Genome Institute (JGI-PGF)"/>
            <person name="Walter F."/>
            <person name="Albersmeier A."/>
            <person name="Kalinowski J."/>
            <person name="Ruckert C."/>
        </authorList>
    </citation>
    <scope>NUCLEOTIDE SEQUENCE</scope>
    <source>
        <strain evidence="3">JCM 4122</strain>
    </source>
</reference>
<dbReference type="PROSITE" id="PS51462">
    <property type="entry name" value="NUDIX"/>
    <property type="match status" value="1"/>
</dbReference>
<dbReference type="AlphaFoldDB" id="A0A919BS81"/>
<evidence type="ECO:0000259" key="2">
    <source>
        <dbReference type="PROSITE" id="PS51462"/>
    </source>
</evidence>
<organism evidence="3 4">
    <name type="scientific">Streptomyces filamentosus</name>
    <name type="common">Streptomyces roseosporus</name>
    <dbReference type="NCBI Taxonomy" id="67294"/>
    <lineage>
        <taxon>Bacteria</taxon>
        <taxon>Bacillati</taxon>
        <taxon>Actinomycetota</taxon>
        <taxon>Actinomycetes</taxon>
        <taxon>Kitasatosporales</taxon>
        <taxon>Streptomycetaceae</taxon>
        <taxon>Streptomyces</taxon>
    </lineage>
</organism>
<keyword evidence="1" id="KW-0378">Hydrolase</keyword>
<proteinExistence type="predicted"/>
<comment type="caution">
    <text evidence="3">The sequence shown here is derived from an EMBL/GenBank/DDBJ whole genome shotgun (WGS) entry which is preliminary data.</text>
</comment>
<dbReference type="InterPro" id="IPR020476">
    <property type="entry name" value="Nudix_hydrolase"/>
</dbReference>
<dbReference type="EMBL" id="BNBE01000002">
    <property type="protein sequence ID" value="GHG06600.1"/>
    <property type="molecule type" value="Genomic_DNA"/>
</dbReference>
<dbReference type="GO" id="GO:0004081">
    <property type="term" value="F:bis(5'-nucleosyl)-tetraphosphatase (asymmetrical) activity"/>
    <property type="evidence" value="ECO:0007669"/>
    <property type="project" value="TreeGrafter"/>
</dbReference>
<evidence type="ECO:0000313" key="4">
    <source>
        <dbReference type="Proteomes" id="UP000632849"/>
    </source>
</evidence>
<reference evidence="3" key="2">
    <citation type="submission" date="2020-09" db="EMBL/GenBank/DDBJ databases">
        <authorList>
            <person name="Sun Q."/>
            <person name="Ohkuma M."/>
        </authorList>
    </citation>
    <scope>NUCLEOTIDE SEQUENCE</scope>
    <source>
        <strain evidence="3">JCM 4122</strain>
    </source>
</reference>
<protein>
    <recommendedName>
        <fullName evidence="2">Nudix hydrolase domain-containing protein</fullName>
    </recommendedName>
</protein>
<dbReference type="InterPro" id="IPR000086">
    <property type="entry name" value="NUDIX_hydrolase_dom"/>
</dbReference>
<dbReference type="InterPro" id="IPR015797">
    <property type="entry name" value="NUDIX_hydrolase-like_dom_sf"/>
</dbReference>
<dbReference type="RefSeq" id="WP_229915536.1">
    <property type="nucleotide sequence ID" value="NZ_BNBE01000002.1"/>
</dbReference>
<name>A0A919BS81_STRFL</name>
<dbReference type="Proteomes" id="UP000632849">
    <property type="component" value="Unassembled WGS sequence"/>
</dbReference>
<dbReference type="GO" id="GO:0006754">
    <property type="term" value="P:ATP biosynthetic process"/>
    <property type="evidence" value="ECO:0007669"/>
    <property type="project" value="TreeGrafter"/>
</dbReference>
<dbReference type="PANTHER" id="PTHR21340">
    <property type="entry name" value="DIADENOSINE 5,5-P1,P4-TETRAPHOSPHATE PYROPHOSPHOHYDROLASE MUTT"/>
    <property type="match status" value="1"/>
</dbReference>
<dbReference type="PANTHER" id="PTHR21340:SF0">
    <property type="entry name" value="BIS(5'-NUCLEOSYL)-TETRAPHOSPHATASE [ASYMMETRICAL]"/>
    <property type="match status" value="1"/>
</dbReference>
<evidence type="ECO:0000313" key="3">
    <source>
        <dbReference type="EMBL" id="GHG06600.1"/>
    </source>
</evidence>
<dbReference type="InterPro" id="IPR051325">
    <property type="entry name" value="Nudix_hydrolase_domain"/>
</dbReference>
<dbReference type="GO" id="GO:0006167">
    <property type="term" value="P:AMP biosynthetic process"/>
    <property type="evidence" value="ECO:0007669"/>
    <property type="project" value="TreeGrafter"/>
</dbReference>
<dbReference type="PRINTS" id="PR00502">
    <property type="entry name" value="NUDIXFAMILY"/>
</dbReference>
<dbReference type="Gene3D" id="3.90.79.10">
    <property type="entry name" value="Nucleoside Triphosphate Pyrophosphohydrolase"/>
    <property type="match status" value="1"/>
</dbReference>
<evidence type="ECO:0000256" key="1">
    <source>
        <dbReference type="ARBA" id="ARBA00022801"/>
    </source>
</evidence>
<accession>A0A919BS81</accession>